<dbReference type="PANTHER" id="PTHR30195">
    <property type="entry name" value="TYPE I SITE-SPECIFIC DEOXYRIBONUCLEASE PROTEIN SUBUNIT M AND R"/>
    <property type="match status" value="1"/>
</dbReference>
<dbReference type="Gene3D" id="3.40.50.300">
    <property type="entry name" value="P-loop containing nucleotide triphosphate hydrolases"/>
    <property type="match status" value="1"/>
</dbReference>
<organism evidence="3 4">
    <name type="scientific">Psychrobacter saeujeotis</name>
    <dbReference type="NCBI Taxonomy" id="3143436"/>
    <lineage>
        <taxon>Bacteria</taxon>
        <taxon>Pseudomonadati</taxon>
        <taxon>Pseudomonadota</taxon>
        <taxon>Gammaproteobacteria</taxon>
        <taxon>Moraxellales</taxon>
        <taxon>Moraxellaceae</taxon>
        <taxon>Psychrobacter</taxon>
    </lineage>
</organism>
<dbReference type="RefSeq" id="WP_345832740.1">
    <property type="nucleotide sequence ID" value="NZ_JBDGHN010000049.1"/>
</dbReference>
<protein>
    <recommendedName>
        <fullName evidence="2">Restriction endonuclease type I HsdR second RecA-like helicase domain-containing protein</fullName>
    </recommendedName>
</protein>
<name>A0ABU9XB93_9GAMM</name>
<sequence>QDNETFETKFDSGQAYYPYYRDIANKLKHHKIDLLIVVNMFLTGLDDKTLNNLYVDKNLKNHGLVQAFSRTNPIYNDKKPFGKIVCFRILKQAT</sequence>
<feature type="domain" description="Restriction endonuclease type I HsdR second RecA-like helicase" evidence="2">
    <location>
        <begin position="3"/>
        <end position="88"/>
    </location>
</feature>
<dbReference type="InterPro" id="IPR027417">
    <property type="entry name" value="P-loop_NTPase"/>
</dbReference>
<comment type="caution">
    <text evidence="3">The sequence shown here is derived from an EMBL/GenBank/DDBJ whole genome shotgun (WGS) entry which is preliminary data.</text>
</comment>
<accession>A0ABU9XB93</accession>
<evidence type="ECO:0000256" key="1">
    <source>
        <dbReference type="ARBA" id="ARBA00022747"/>
    </source>
</evidence>
<dbReference type="InterPro" id="IPR055180">
    <property type="entry name" value="HsdR_RecA-like_helicase_dom_2"/>
</dbReference>
<keyword evidence="4" id="KW-1185">Reference proteome</keyword>
<dbReference type="CDD" id="cd18800">
    <property type="entry name" value="SF2_C_EcoR124I-like"/>
    <property type="match status" value="1"/>
</dbReference>
<dbReference type="InterPro" id="IPR051268">
    <property type="entry name" value="Type-I_R_enzyme_R_subunit"/>
</dbReference>
<dbReference type="Proteomes" id="UP001461960">
    <property type="component" value="Unassembled WGS sequence"/>
</dbReference>
<dbReference type="Pfam" id="PF22679">
    <property type="entry name" value="T1R_D3-like"/>
    <property type="match status" value="1"/>
</dbReference>
<dbReference type="EMBL" id="JBDGHN010000049">
    <property type="protein sequence ID" value="MEN2752690.1"/>
    <property type="molecule type" value="Genomic_DNA"/>
</dbReference>
<keyword evidence="1" id="KW-0680">Restriction system</keyword>
<evidence type="ECO:0000259" key="2">
    <source>
        <dbReference type="Pfam" id="PF22679"/>
    </source>
</evidence>
<feature type="non-terminal residue" evidence="3">
    <location>
        <position position="1"/>
    </location>
</feature>
<evidence type="ECO:0000313" key="3">
    <source>
        <dbReference type="EMBL" id="MEN2752690.1"/>
    </source>
</evidence>
<dbReference type="PANTHER" id="PTHR30195:SF16">
    <property type="entry name" value="TYPE I RESTRICTION ENZYME ENDONUCLEASE SUBUNIT"/>
    <property type="match status" value="1"/>
</dbReference>
<evidence type="ECO:0000313" key="4">
    <source>
        <dbReference type="Proteomes" id="UP001461960"/>
    </source>
</evidence>
<feature type="non-terminal residue" evidence="3">
    <location>
        <position position="94"/>
    </location>
</feature>
<proteinExistence type="predicted"/>
<gene>
    <name evidence="3" type="ORF">AAIR29_13750</name>
</gene>
<reference evidence="3 4" key="1">
    <citation type="submission" date="2024-05" db="EMBL/GenBank/DDBJ databases">
        <authorList>
            <person name="Kim H.-Y."/>
            <person name="Kim E."/>
            <person name="Cai Y."/>
            <person name="Yang S.-M."/>
            <person name="Lee W."/>
        </authorList>
    </citation>
    <scope>NUCLEOTIDE SEQUENCE [LARGE SCALE GENOMIC DNA]</scope>
    <source>
        <strain evidence="3 4">FBL11</strain>
    </source>
</reference>